<evidence type="ECO:0000313" key="3">
    <source>
        <dbReference type="Proteomes" id="UP000199202"/>
    </source>
</evidence>
<accession>A0A1G9W9A4</accession>
<evidence type="ECO:0000313" key="2">
    <source>
        <dbReference type="EMBL" id="SDM80853.1"/>
    </source>
</evidence>
<keyword evidence="3" id="KW-1185">Reference proteome</keyword>
<evidence type="ECO:0000259" key="1">
    <source>
        <dbReference type="Pfam" id="PF04738"/>
    </source>
</evidence>
<dbReference type="EMBL" id="FNDJ01000057">
    <property type="protein sequence ID" value="SDM80853.1"/>
    <property type="molecule type" value="Genomic_DNA"/>
</dbReference>
<dbReference type="InterPro" id="IPR006827">
    <property type="entry name" value="Lant_deHydtase_N"/>
</dbReference>
<dbReference type="Proteomes" id="UP000199202">
    <property type="component" value="Unassembled WGS sequence"/>
</dbReference>
<dbReference type="RefSeq" id="WP_090947315.1">
    <property type="nucleotide sequence ID" value="NZ_FNDJ01000057.1"/>
</dbReference>
<dbReference type="AlphaFoldDB" id="A0A1G9W9A4"/>
<proteinExistence type="predicted"/>
<reference evidence="2 3" key="1">
    <citation type="submission" date="2016-10" db="EMBL/GenBank/DDBJ databases">
        <authorList>
            <person name="de Groot N.N."/>
        </authorList>
    </citation>
    <scope>NUCLEOTIDE SEQUENCE [LARGE SCALE GENOMIC DNA]</scope>
    <source>
        <strain evidence="2 3">CGMCC 4.6533</strain>
    </source>
</reference>
<dbReference type="STRING" id="633440.SAMN05421869_1577"/>
<gene>
    <name evidence="2" type="ORF">SAMN05421869_1577</name>
</gene>
<name>A0A1G9W9A4_9ACTN</name>
<dbReference type="OrthoDB" id="8428173at2"/>
<feature type="domain" description="Lantibiotic dehydratase N-terminal" evidence="1">
    <location>
        <begin position="623"/>
        <end position="712"/>
    </location>
</feature>
<sequence length="768" mass="83584">MNHRMPLGGTGWSVWREALLRSTGFPADGLDRLSAPACAAAADALLTGEIGAEVFDKALEQAVHESARELGDIAADPLFREAVTWQNRGVLVSLDALVRGGPTQKRDPRRRERERIAVKYWQRYCAKNETVGFFGPVTWVKCAPDGPAVTVAPGPGLLSDRRVRFEDWALRSFMEVLAGDPLIRRSLPPVLQAHLALEGRTIRRPAQPPLPVSAAEAALLSRCDGRRRASDVVADVLGQAGIRTEEDAYLLLERLAERGLLSWRGDLPQSAHAEERLGELLARIEDPAARERAMAGFGRLGAARDRVARSAGDPEALAAAMDALSAEFTELTGTAGERRAGQTYAARGLVYEDTTRDVQVTFGGSLLEGIAGPLELMLDAARWLTAELAHAYGQALRELFEELRADGPVRLSDLWYLAQGMMFGAGPRPVDAIAEEFARRWSELFGLADVAPGTAELTFTARELSASKVFAAARPGWSAGRLHSPDLQICAESVEAVNRGDYLVVMGEMHAAWATFDCSVFTLAHPDPGALRDALTADLGPRRIRPLYPVDWPRYTGRVSHSLSHPTDRDLGWTAAPGADPDRLLPAAGMLVTEEGGDLVATAAGGRSWPLIEVFSQLVSMHAVDGFKLGGADRHGHSPRITIDRLVVARRTWRTTVHATGLADVKGERARYLAVRGWRQRLGLPDRVFVKLSSETKPTYVDLTSPVFCDLLCSMVRSARQAAGQDVRLVVSEMLPTPDQAWLPDAAGRRYFTELRMHMVDPLQGGAG</sequence>
<feature type="domain" description="Lantibiotic dehydratase N-terminal" evidence="1">
    <location>
        <begin position="75"/>
        <end position="511"/>
    </location>
</feature>
<dbReference type="Pfam" id="PF04738">
    <property type="entry name" value="Lant_dehydr_N"/>
    <property type="match status" value="2"/>
</dbReference>
<organism evidence="2 3">
    <name type="scientific">Nonomuraea jiangxiensis</name>
    <dbReference type="NCBI Taxonomy" id="633440"/>
    <lineage>
        <taxon>Bacteria</taxon>
        <taxon>Bacillati</taxon>
        <taxon>Actinomycetota</taxon>
        <taxon>Actinomycetes</taxon>
        <taxon>Streptosporangiales</taxon>
        <taxon>Streptosporangiaceae</taxon>
        <taxon>Nonomuraea</taxon>
    </lineage>
</organism>
<protein>
    <submittedName>
        <fullName evidence="2">Lantibiotic dehydratase, C terminus</fullName>
    </submittedName>
</protein>